<organism evidence="1 2">
    <name type="scientific">Pseudomonas proteolytica</name>
    <dbReference type="NCBI Taxonomy" id="219574"/>
    <lineage>
        <taxon>Bacteria</taxon>
        <taxon>Pseudomonadati</taxon>
        <taxon>Pseudomonadota</taxon>
        <taxon>Gammaproteobacteria</taxon>
        <taxon>Pseudomonadales</taxon>
        <taxon>Pseudomonadaceae</taxon>
        <taxon>Pseudomonas</taxon>
    </lineage>
</organism>
<sequence length="96" mass="11277">MTPLNEGQYRKLSVAEYRVMWEGVQQVIQPYMRRKLDVMQVTMPVMTITRTEDGVTMTTSYPPDVQQHFDRCDSMCRLAVAQYLRQEGYALPDREP</sequence>
<dbReference type="RefSeq" id="WP_236299028.1">
    <property type="nucleotide sequence ID" value="NZ_WKEB01000021.1"/>
</dbReference>
<evidence type="ECO:0000313" key="2">
    <source>
        <dbReference type="Proteomes" id="UP000814172"/>
    </source>
</evidence>
<name>A0AAW5A786_9PSED</name>
<keyword evidence="2" id="KW-1185">Reference proteome</keyword>
<comment type="caution">
    <text evidence="1">The sequence shown here is derived from an EMBL/GenBank/DDBJ whole genome shotgun (WGS) entry which is preliminary data.</text>
</comment>
<gene>
    <name evidence="1" type="ORF">GIW75_03490</name>
</gene>
<dbReference type="AlphaFoldDB" id="A0AAW5A786"/>
<evidence type="ECO:0000313" key="1">
    <source>
        <dbReference type="EMBL" id="MCF5056041.1"/>
    </source>
</evidence>
<proteinExistence type="predicted"/>
<reference evidence="1 2" key="1">
    <citation type="submission" date="2019-11" db="EMBL/GenBank/DDBJ databases">
        <title>Epiphytic Pseudomonas syringae from cherry orchards.</title>
        <authorList>
            <person name="Hulin M.T."/>
        </authorList>
    </citation>
    <scope>NUCLEOTIDE SEQUENCE [LARGE SCALE GENOMIC DNA]</scope>
    <source>
        <strain evidence="1 2">PA-6-9F</strain>
    </source>
</reference>
<dbReference type="EMBL" id="WKEW01000006">
    <property type="protein sequence ID" value="MCF5056041.1"/>
    <property type="molecule type" value="Genomic_DNA"/>
</dbReference>
<accession>A0AAW5A786</accession>
<protein>
    <submittedName>
        <fullName evidence="1">Uncharacterized protein</fullName>
    </submittedName>
</protein>
<dbReference type="Proteomes" id="UP000814172">
    <property type="component" value="Unassembled WGS sequence"/>
</dbReference>